<dbReference type="PANTHER" id="PTHR23132:SF23">
    <property type="entry name" value="D-ALANINE--D-ALANINE LIGASE B"/>
    <property type="match status" value="1"/>
</dbReference>
<sequence length="344" mass="37725">MHIEIITTPNEALKESGFGSLKACNSVLQVIQEMGHSVTLNVCETKEDLLEVVARMPELVVLAVKYIPVSDGLEKGQSDIWLSKFFAQHKINYTGSSREVLKFDSNKVRAKIHLTNKGIKTAEYFIATPGQYKNHHQLPVKFPLFLKPLDAANGNGIDDLSFVTNFADYESKVASLYSTFEQPILAEEYLDGSEFTVAVIKTNDEKLLVSAVEVIPPTSSNGLKILGSQAKKDDSETLLKITDDEVRARVTNLALDAFNALNVRDFGRIDIKSNKNGDCYFMEANLVPGMTFGSSYFPEACGLAHEFAYDKVVGLMIEAGLARASSTVPPNSISGSDDQLLTSL</sequence>
<gene>
    <name evidence="5" type="ORF">EV695_0305</name>
</gene>
<dbReference type="InterPro" id="IPR011095">
    <property type="entry name" value="Dala_Dala_lig_C"/>
</dbReference>
<protein>
    <submittedName>
        <fullName evidence="5">D-alanine-D-alanine ligase</fullName>
    </submittedName>
</protein>
<dbReference type="RefSeq" id="WP_131904146.1">
    <property type="nucleotide sequence ID" value="NZ_BAAAFU010000008.1"/>
</dbReference>
<evidence type="ECO:0000313" key="6">
    <source>
        <dbReference type="Proteomes" id="UP000294887"/>
    </source>
</evidence>
<organism evidence="5 6">
    <name type="scientific">Cocleimonas flava</name>
    <dbReference type="NCBI Taxonomy" id="634765"/>
    <lineage>
        <taxon>Bacteria</taxon>
        <taxon>Pseudomonadati</taxon>
        <taxon>Pseudomonadota</taxon>
        <taxon>Gammaproteobacteria</taxon>
        <taxon>Thiotrichales</taxon>
        <taxon>Thiotrichaceae</taxon>
        <taxon>Cocleimonas</taxon>
    </lineage>
</organism>
<dbReference type="OrthoDB" id="9813261at2"/>
<dbReference type="Proteomes" id="UP000294887">
    <property type="component" value="Unassembled WGS sequence"/>
</dbReference>
<dbReference type="Gene3D" id="3.30.1490.20">
    <property type="entry name" value="ATP-grasp fold, A domain"/>
    <property type="match status" value="1"/>
</dbReference>
<reference evidence="5 6" key="1">
    <citation type="submission" date="2019-03" db="EMBL/GenBank/DDBJ databases">
        <title>Genomic Encyclopedia of Type Strains, Phase IV (KMG-IV): sequencing the most valuable type-strain genomes for metagenomic binning, comparative biology and taxonomic classification.</title>
        <authorList>
            <person name="Goeker M."/>
        </authorList>
    </citation>
    <scope>NUCLEOTIDE SEQUENCE [LARGE SCALE GENOMIC DNA]</scope>
    <source>
        <strain evidence="5 6">DSM 24830</strain>
    </source>
</reference>
<evidence type="ECO:0000313" key="5">
    <source>
        <dbReference type="EMBL" id="TCJ88451.1"/>
    </source>
</evidence>
<evidence type="ECO:0000256" key="2">
    <source>
        <dbReference type="ARBA" id="ARBA00022598"/>
    </source>
</evidence>
<keyword evidence="3" id="KW-0067">ATP-binding</keyword>
<name>A0A4R1FCE9_9GAMM</name>
<keyword evidence="2 5" id="KW-0436">Ligase</keyword>
<dbReference type="PANTHER" id="PTHR23132">
    <property type="entry name" value="D-ALANINE--D-ALANINE LIGASE"/>
    <property type="match status" value="1"/>
</dbReference>
<feature type="domain" description="ATP-grasp" evidence="4">
    <location>
        <begin position="111"/>
        <end position="314"/>
    </location>
</feature>
<dbReference type="GO" id="GO:0046872">
    <property type="term" value="F:metal ion binding"/>
    <property type="evidence" value="ECO:0007669"/>
    <property type="project" value="InterPro"/>
</dbReference>
<dbReference type="SUPFAM" id="SSF56059">
    <property type="entry name" value="Glutathione synthetase ATP-binding domain-like"/>
    <property type="match status" value="1"/>
</dbReference>
<comment type="caution">
    <text evidence="5">The sequence shown here is derived from an EMBL/GenBank/DDBJ whole genome shotgun (WGS) entry which is preliminary data.</text>
</comment>
<dbReference type="InterPro" id="IPR013815">
    <property type="entry name" value="ATP_grasp_subdomain_1"/>
</dbReference>
<dbReference type="InterPro" id="IPR011761">
    <property type="entry name" value="ATP-grasp"/>
</dbReference>
<dbReference type="GO" id="GO:0005524">
    <property type="term" value="F:ATP binding"/>
    <property type="evidence" value="ECO:0007669"/>
    <property type="project" value="UniProtKB-UniRule"/>
</dbReference>
<keyword evidence="6" id="KW-1185">Reference proteome</keyword>
<evidence type="ECO:0000259" key="4">
    <source>
        <dbReference type="PROSITE" id="PS50975"/>
    </source>
</evidence>
<dbReference type="AlphaFoldDB" id="A0A4R1FCE9"/>
<evidence type="ECO:0000256" key="1">
    <source>
        <dbReference type="ARBA" id="ARBA00010871"/>
    </source>
</evidence>
<dbReference type="EMBL" id="SMFQ01000002">
    <property type="protein sequence ID" value="TCJ88451.1"/>
    <property type="molecule type" value="Genomic_DNA"/>
</dbReference>
<dbReference type="Gene3D" id="3.30.470.20">
    <property type="entry name" value="ATP-grasp fold, B domain"/>
    <property type="match status" value="1"/>
</dbReference>
<dbReference type="PROSITE" id="PS50975">
    <property type="entry name" value="ATP_GRASP"/>
    <property type="match status" value="1"/>
</dbReference>
<comment type="similarity">
    <text evidence="1">Belongs to the D-alanine--D-alanine ligase family.</text>
</comment>
<evidence type="ECO:0000256" key="3">
    <source>
        <dbReference type="PROSITE-ProRule" id="PRU00409"/>
    </source>
</evidence>
<accession>A0A4R1FCE9</accession>
<proteinExistence type="inferred from homology"/>
<keyword evidence="3" id="KW-0547">Nucleotide-binding</keyword>
<dbReference type="Pfam" id="PF07478">
    <property type="entry name" value="Dala_Dala_lig_C"/>
    <property type="match status" value="1"/>
</dbReference>
<dbReference type="GO" id="GO:0008716">
    <property type="term" value="F:D-alanine-D-alanine ligase activity"/>
    <property type="evidence" value="ECO:0007669"/>
    <property type="project" value="InterPro"/>
</dbReference>